<dbReference type="AlphaFoldDB" id="X0ZDV6"/>
<protein>
    <submittedName>
        <fullName evidence="2">Uncharacterized protein</fullName>
    </submittedName>
</protein>
<reference evidence="2" key="1">
    <citation type="journal article" date="2014" name="Front. Microbiol.">
        <title>High frequency of phylogenetically diverse reductive dehalogenase-homologous genes in deep subseafloor sedimentary metagenomes.</title>
        <authorList>
            <person name="Kawai M."/>
            <person name="Futagami T."/>
            <person name="Toyoda A."/>
            <person name="Takaki Y."/>
            <person name="Nishi S."/>
            <person name="Hori S."/>
            <person name="Arai W."/>
            <person name="Tsubouchi T."/>
            <person name="Morono Y."/>
            <person name="Uchiyama I."/>
            <person name="Ito T."/>
            <person name="Fujiyama A."/>
            <person name="Inagaki F."/>
            <person name="Takami H."/>
        </authorList>
    </citation>
    <scope>NUCLEOTIDE SEQUENCE</scope>
    <source>
        <strain evidence="2">Expedition CK06-06</strain>
    </source>
</reference>
<feature type="region of interest" description="Disordered" evidence="1">
    <location>
        <begin position="1"/>
        <end position="20"/>
    </location>
</feature>
<name>X0ZDV6_9ZZZZ</name>
<gene>
    <name evidence="2" type="ORF">S01H4_15230</name>
</gene>
<organism evidence="2">
    <name type="scientific">marine sediment metagenome</name>
    <dbReference type="NCBI Taxonomy" id="412755"/>
    <lineage>
        <taxon>unclassified sequences</taxon>
        <taxon>metagenomes</taxon>
        <taxon>ecological metagenomes</taxon>
    </lineage>
</organism>
<evidence type="ECO:0000313" key="2">
    <source>
        <dbReference type="EMBL" id="GAG67830.1"/>
    </source>
</evidence>
<proteinExistence type="predicted"/>
<accession>X0ZDV6</accession>
<dbReference type="EMBL" id="BART01006676">
    <property type="protein sequence ID" value="GAG67830.1"/>
    <property type="molecule type" value="Genomic_DNA"/>
</dbReference>
<evidence type="ECO:0000256" key="1">
    <source>
        <dbReference type="SAM" id="MobiDB-lite"/>
    </source>
</evidence>
<comment type="caution">
    <text evidence="2">The sequence shown here is derived from an EMBL/GenBank/DDBJ whole genome shotgun (WGS) entry which is preliminary data.</text>
</comment>
<sequence length="49" mass="5641">MHVTVLRNQGCRKGYQGDEHEAQNVYPEEPLVNSFDEMELAVMDNPEYG</sequence>